<dbReference type="RefSeq" id="WP_160498518.1">
    <property type="nucleotide sequence ID" value="NZ_WUBI01000002.1"/>
</dbReference>
<keyword evidence="2" id="KW-1185">Reference proteome</keyword>
<gene>
    <name evidence="1" type="ORF">GRF59_14905</name>
</gene>
<dbReference type="EMBL" id="WUBI01000002">
    <property type="protein sequence ID" value="MWV44909.1"/>
    <property type="molecule type" value="Genomic_DNA"/>
</dbReference>
<reference evidence="1 2" key="1">
    <citation type="submission" date="2019-12" db="EMBL/GenBank/DDBJ databases">
        <title>Paenibacillus sp. nov., an endophytic bacterium isolated from the stem of Dendrobium.</title>
        <authorList>
            <person name="Zhao R."/>
        </authorList>
    </citation>
    <scope>NUCLEOTIDE SEQUENCE [LARGE SCALE GENOMIC DNA]</scope>
    <source>
        <strain evidence="1 2">HJL G12</strain>
    </source>
</reference>
<protein>
    <submittedName>
        <fullName evidence="1">Uncharacterized protein</fullName>
    </submittedName>
</protein>
<organism evidence="1 2">
    <name type="scientific">Paenibacillus dendrobii</name>
    <dbReference type="NCBI Taxonomy" id="2691084"/>
    <lineage>
        <taxon>Bacteria</taxon>
        <taxon>Bacillati</taxon>
        <taxon>Bacillota</taxon>
        <taxon>Bacilli</taxon>
        <taxon>Bacillales</taxon>
        <taxon>Paenibacillaceae</taxon>
        <taxon>Paenibacillus</taxon>
    </lineage>
</organism>
<proteinExistence type="predicted"/>
<dbReference type="AlphaFoldDB" id="A0A7X3IJ36"/>
<name>A0A7X3IJ36_9BACL</name>
<dbReference type="Proteomes" id="UP000460318">
    <property type="component" value="Unassembled WGS sequence"/>
</dbReference>
<comment type="caution">
    <text evidence="1">The sequence shown here is derived from an EMBL/GenBank/DDBJ whole genome shotgun (WGS) entry which is preliminary data.</text>
</comment>
<evidence type="ECO:0000313" key="2">
    <source>
        <dbReference type="Proteomes" id="UP000460318"/>
    </source>
</evidence>
<accession>A0A7X3IJ36</accession>
<sequence length="144" mass="16874">MTRGWYGLYLGDRVKYDYVGQQIEGTIVELSTSDKNGGIIIDDKGEKHKVVCEYCKRIQPTDNLFTFRPLNDVQYTVLIYSIDNVLDVYTFLGNEIDEKVKRIIKYTGDEISRLEIYVRETSSNLNALYQVLEQSDVMWYFNEQ</sequence>
<evidence type="ECO:0000313" key="1">
    <source>
        <dbReference type="EMBL" id="MWV44909.1"/>
    </source>
</evidence>